<dbReference type="InterPro" id="IPR013783">
    <property type="entry name" value="Ig-like_fold"/>
</dbReference>
<dbReference type="PANTHER" id="PTHR33307:SF6">
    <property type="entry name" value="ALPHA-RHAMNOSIDASE (EUROFUNG)-RELATED"/>
    <property type="match status" value="1"/>
</dbReference>
<dbReference type="InterPro" id="IPR016007">
    <property type="entry name" value="Alpha_rhamnosid"/>
</dbReference>
<name>A0ABT0XK43_9BACI</name>
<keyword evidence="3" id="KW-1185">Reference proteome</keyword>
<dbReference type="Gene3D" id="2.60.120.260">
    <property type="entry name" value="Galactose-binding domain-like"/>
    <property type="match status" value="1"/>
</dbReference>
<dbReference type="Gene3D" id="2.60.40.10">
    <property type="entry name" value="Immunoglobulins"/>
    <property type="match status" value="1"/>
</dbReference>
<proteinExistence type="predicted"/>
<evidence type="ECO:0000313" key="3">
    <source>
        <dbReference type="Proteomes" id="UP001203665"/>
    </source>
</evidence>
<sequence length="248" mass="28543">MGFIKQVLCEYLDKPIGIDHDAPRISYTIEETGRSIFQEYYQIQTSTDDTFSEILSDSGRVHSSNTTHIEIPKLKLESFTRYYYRIKAWTTKSETAWTTAHWFETGFLSTTWQGKWITVNIDEQVPQFRKEFESRSDIKKARLYITARGLYEATINGSRVGDFYLTPGWTNYNDRIQYQTYDVTDMIKNEGNVLSVMLGKGWYSGNIGFNGGEDDYYGKEQSFLAELHIVDAHGEKTIITSDSSLGLA</sequence>
<dbReference type="PANTHER" id="PTHR33307">
    <property type="entry name" value="ALPHA-RHAMNOSIDASE (EUROFUNG)"/>
    <property type="match status" value="1"/>
</dbReference>
<evidence type="ECO:0000313" key="2">
    <source>
        <dbReference type="EMBL" id="MCM2676269.1"/>
    </source>
</evidence>
<dbReference type="Proteomes" id="UP001203665">
    <property type="component" value="Unassembled WGS sequence"/>
</dbReference>
<comment type="caution">
    <text evidence="2">The sequence shown here is derived from an EMBL/GenBank/DDBJ whole genome shotgun (WGS) entry which is preliminary data.</text>
</comment>
<protein>
    <submittedName>
        <fullName evidence="2">Alpha-L-rhamnosidase N-terminal domain-containing protein</fullName>
    </submittedName>
</protein>
<reference evidence="2" key="1">
    <citation type="submission" date="2022-06" db="EMBL/GenBank/DDBJ databases">
        <title>Alkalicoccobacillus porphyridii sp. nov., isolated from a marine red alga, Porphyridium purpureum and reclassification of Shouchella plakortidis and Shouchella gibsonii as Alkalicoccobacillus plakortidis comb. nov. and Alkalicoccobacillus gibsonii comb. nov.</title>
        <authorList>
            <person name="Kim K.H."/>
            <person name="Lee J.K."/>
            <person name="Han D.M."/>
            <person name="Baek J.H."/>
            <person name="Jeon C.O."/>
        </authorList>
    </citation>
    <scope>NUCLEOTIDE SEQUENCE</scope>
    <source>
        <strain evidence="2">DSM 19153</strain>
    </source>
</reference>
<dbReference type="EMBL" id="JAMQJY010000001">
    <property type="protein sequence ID" value="MCM2676269.1"/>
    <property type="molecule type" value="Genomic_DNA"/>
</dbReference>
<dbReference type="RefSeq" id="WP_251608181.1">
    <property type="nucleotide sequence ID" value="NZ_JAMQJY010000001.1"/>
</dbReference>
<dbReference type="Pfam" id="PF08531">
    <property type="entry name" value="Bac_rhamnosid_N"/>
    <property type="match status" value="1"/>
</dbReference>
<accession>A0ABT0XK43</accession>
<evidence type="ECO:0000259" key="1">
    <source>
        <dbReference type="Pfam" id="PF08531"/>
    </source>
</evidence>
<feature type="domain" description="Bacterial alpha-L-rhamnosidase N-terminal" evidence="1">
    <location>
        <begin position="137"/>
        <end position="244"/>
    </location>
</feature>
<organism evidence="2 3">
    <name type="scientific">Alkalicoccobacillus plakortidis</name>
    <dbReference type="NCBI Taxonomy" id="444060"/>
    <lineage>
        <taxon>Bacteria</taxon>
        <taxon>Bacillati</taxon>
        <taxon>Bacillota</taxon>
        <taxon>Bacilli</taxon>
        <taxon>Bacillales</taxon>
        <taxon>Bacillaceae</taxon>
        <taxon>Alkalicoccobacillus</taxon>
    </lineage>
</organism>
<dbReference type="InterPro" id="IPR013737">
    <property type="entry name" value="Bac_rhamnosid_N"/>
</dbReference>
<dbReference type="Pfam" id="PF25788">
    <property type="entry name" value="Ig_Rha78A_N"/>
    <property type="match status" value="1"/>
</dbReference>
<gene>
    <name evidence="2" type="ORF">NDM98_12695</name>
</gene>